<evidence type="ECO:0000313" key="1">
    <source>
        <dbReference type="EMBL" id="RYU93859.1"/>
    </source>
</evidence>
<gene>
    <name evidence="1" type="ORF">EWM59_19660</name>
</gene>
<evidence type="ECO:0000313" key="2">
    <source>
        <dbReference type="Proteomes" id="UP000293162"/>
    </source>
</evidence>
<dbReference type="Proteomes" id="UP000293162">
    <property type="component" value="Unassembled WGS sequence"/>
</dbReference>
<proteinExistence type="predicted"/>
<protein>
    <submittedName>
        <fullName evidence="1">Uncharacterized protein</fullName>
    </submittedName>
</protein>
<dbReference type="AlphaFoldDB" id="A0A4Q5LWB9"/>
<dbReference type="OrthoDB" id="1100010at2"/>
<comment type="caution">
    <text evidence="1">The sequence shown here is derived from an EMBL/GenBank/DDBJ whole genome shotgun (WGS) entry which is preliminary data.</text>
</comment>
<organism evidence="1 2">
    <name type="scientific">Emticicia agri</name>
    <dbReference type="NCBI Taxonomy" id="2492393"/>
    <lineage>
        <taxon>Bacteria</taxon>
        <taxon>Pseudomonadati</taxon>
        <taxon>Bacteroidota</taxon>
        <taxon>Cytophagia</taxon>
        <taxon>Cytophagales</taxon>
        <taxon>Leadbetterellaceae</taxon>
        <taxon>Emticicia</taxon>
    </lineage>
</organism>
<reference evidence="1 2" key="1">
    <citation type="submission" date="2019-02" db="EMBL/GenBank/DDBJ databases">
        <title>Bacterial novel species Emticicia sp. 17J42-9 isolated from soil.</title>
        <authorList>
            <person name="Jung H.-Y."/>
        </authorList>
    </citation>
    <scope>NUCLEOTIDE SEQUENCE [LARGE SCALE GENOMIC DNA]</scope>
    <source>
        <strain evidence="1 2">17J42-9</strain>
    </source>
</reference>
<accession>A0A4Q5LWB9</accession>
<keyword evidence="2" id="KW-1185">Reference proteome</keyword>
<sequence length="155" mass="17814">MTNNFIRDIKVNFNMKNYLILFFLNLGINGCIPKEGPNCHKSIGVINNSSKDIWVYRSDKNGKFVGGCYTTLSEFVPANSSREKVVNQPIRDNCYEKHMNGTFRGGKLEVYIFSIDPHSLKDNCDTTKLKTYLLETRALTVAELQKNNWTFTYPK</sequence>
<name>A0A4Q5LWB9_9BACT</name>
<dbReference type="RefSeq" id="WP_130022960.1">
    <property type="nucleotide sequence ID" value="NZ_SEWF01000035.1"/>
</dbReference>
<dbReference type="EMBL" id="SEWF01000035">
    <property type="protein sequence ID" value="RYU93859.1"/>
    <property type="molecule type" value="Genomic_DNA"/>
</dbReference>